<dbReference type="PANTHER" id="PTHR33693:SF9">
    <property type="entry name" value="TYPE-4 URACIL-DNA GLYCOSYLASE"/>
    <property type="match status" value="1"/>
</dbReference>
<keyword evidence="9" id="KW-0234">DNA repair</keyword>
<organism evidence="11 12">
    <name type="scientific">Haloferula luteola</name>
    <dbReference type="NCBI Taxonomy" id="595692"/>
    <lineage>
        <taxon>Bacteria</taxon>
        <taxon>Pseudomonadati</taxon>
        <taxon>Verrucomicrobiota</taxon>
        <taxon>Verrucomicrobiia</taxon>
        <taxon>Verrucomicrobiales</taxon>
        <taxon>Verrucomicrobiaceae</taxon>
        <taxon>Haloferula</taxon>
    </lineage>
</organism>
<evidence type="ECO:0000256" key="1">
    <source>
        <dbReference type="ARBA" id="ARBA00006521"/>
    </source>
</evidence>
<dbReference type="InterPro" id="IPR005273">
    <property type="entry name" value="Ura-DNA_glyco_family4"/>
</dbReference>
<dbReference type="AlphaFoldDB" id="A0A840V427"/>
<accession>A0A840V427</accession>
<sequence length="477" mass="53291">MRTVDPGDDFDSWRPLARQMLADGIRPEELLWQKEPGLFLGEPESPFRTSPPTPHRVPASFLRLAQVVACHSDPQRWALLYRLLWRLTAGDEPSLLSQPSDPDRVRARALEKNVRREIHKMHAFVRFRKLTDAGNTQEHYVAWFEPEHFIVKAAAPFFCKRFANMDWAILTPKGCAHWNGEHLTFSPGVSQDPFAGKDPLEEAWRTYYGSIFNPARLKTRAMQSEMPRRYWKNLPEAGLIDSLVRDSRHRLDRMVASTGSPVRSPSSLPYLDQLRAATSAPENPPATLAEIARHLAHCRRCPLAETATCAVAGEGPLSARIMIVGEQPGDREDLTGRPFIGPAGQLLDRALTTAGIPRSEIYLTHAVKHFKWTPRGKTRLHQTPNTAEIEACRPWLLAELSALTPQIVILLGATAAHSLIGPGVRVMRDRGLVSLPSLAPHVILTVHPASLLRQPSDRLSADAFNDFVADLRLALTS</sequence>
<dbReference type="SMART" id="SM00986">
    <property type="entry name" value="UDG"/>
    <property type="match status" value="1"/>
</dbReference>
<dbReference type="Pfam" id="PF13566">
    <property type="entry name" value="DUF4130"/>
    <property type="match status" value="1"/>
</dbReference>
<dbReference type="InterPro" id="IPR025404">
    <property type="entry name" value="DUF4130"/>
</dbReference>
<dbReference type="SUPFAM" id="SSF52141">
    <property type="entry name" value="Uracil-DNA glycosylase-like"/>
    <property type="match status" value="1"/>
</dbReference>
<dbReference type="Pfam" id="PF03167">
    <property type="entry name" value="UDG"/>
    <property type="match status" value="1"/>
</dbReference>
<keyword evidence="8" id="KW-0411">Iron-sulfur</keyword>
<dbReference type="GO" id="GO:0051539">
    <property type="term" value="F:4 iron, 4 sulfur cluster binding"/>
    <property type="evidence" value="ECO:0007669"/>
    <property type="project" value="UniProtKB-KW"/>
</dbReference>
<keyword evidence="4" id="KW-0479">Metal-binding</keyword>
<keyword evidence="12" id="KW-1185">Reference proteome</keyword>
<dbReference type="NCBIfam" id="TIGR03914">
    <property type="entry name" value="UDG_fam_dom"/>
    <property type="match status" value="1"/>
</dbReference>
<dbReference type="InterPro" id="IPR051536">
    <property type="entry name" value="UDG_Type-4/5"/>
</dbReference>
<dbReference type="InterPro" id="IPR023875">
    <property type="entry name" value="DNA_repair_put"/>
</dbReference>
<keyword evidence="11" id="KW-0808">Transferase</keyword>
<proteinExistence type="inferred from homology"/>
<evidence type="ECO:0000256" key="8">
    <source>
        <dbReference type="ARBA" id="ARBA00023014"/>
    </source>
</evidence>
<dbReference type="InterPro" id="IPR036895">
    <property type="entry name" value="Uracil-DNA_glycosylase-like_sf"/>
</dbReference>
<comment type="similarity">
    <text evidence="1">Belongs to the uracil-DNA glycosylase (UDG) superfamily. Type 4 (UDGa) family.</text>
</comment>
<evidence type="ECO:0000256" key="6">
    <source>
        <dbReference type="ARBA" id="ARBA00022801"/>
    </source>
</evidence>
<dbReference type="Proteomes" id="UP000557717">
    <property type="component" value="Unassembled WGS sequence"/>
</dbReference>
<keyword evidence="5" id="KW-0227">DNA damage</keyword>
<keyword evidence="7" id="KW-0408">Iron</keyword>
<protein>
    <recommendedName>
        <fullName evidence="2">Type-4 uracil-DNA glycosylase</fullName>
    </recommendedName>
</protein>
<keyword evidence="11" id="KW-0548">Nucleotidyltransferase</keyword>
<dbReference type="CDD" id="cd10030">
    <property type="entry name" value="UDG-F4_TTUDGA_SPO1dp_like"/>
    <property type="match status" value="1"/>
</dbReference>
<dbReference type="Gene3D" id="3.40.470.10">
    <property type="entry name" value="Uracil-DNA glycosylase-like domain"/>
    <property type="match status" value="1"/>
</dbReference>
<name>A0A840V427_9BACT</name>
<evidence type="ECO:0000313" key="12">
    <source>
        <dbReference type="Proteomes" id="UP000557717"/>
    </source>
</evidence>
<dbReference type="GO" id="GO:0046872">
    <property type="term" value="F:metal ion binding"/>
    <property type="evidence" value="ECO:0007669"/>
    <property type="project" value="UniProtKB-KW"/>
</dbReference>
<evidence type="ECO:0000256" key="5">
    <source>
        <dbReference type="ARBA" id="ARBA00022763"/>
    </source>
</evidence>
<evidence type="ECO:0000256" key="7">
    <source>
        <dbReference type="ARBA" id="ARBA00023004"/>
    </source>
</evidence>
<evidence type="ECO:0000259" key="10">
    <source>
        <dbReference type="SMART" id="SM00986"/>
    </source>
</evidence>
<dbReference type="NCBIfam" id="TIGR00758">
    <property type="entry name" value="UDG_fam4"/>
    <property type="match status" value="1"/>
</dbReference>
<gene>
    <name evidence="11" type="ORF">HNR46_000628</name>
</gene>
<dbReference type="GO" id="GO:0006281">
    <property type="term" value="P:DNA repair"/>
    <property type="evidence" value="ECO:0007669"/>
    <property type="project" value="UniProtKB-KW"/>
</dbReference>
<dbReference type="EMBL" id="JACHFD010000002">
    <property type="protein sequence ID" value="MBB5350404.1"/>
    <property type="molecule type" value="Genomic_DNA"/>
</dbReference>
<feature type="domain" description="Uracil-DNA glycosylase-like" evidence="10">
    <location>
        <begin position="312"/>
        <end position="468"/>
    </location>
</feature>
<dbReference type="InterPro" id="IPR005122">
    <property type="entry name" value="Uracil-DNA_glycosylase-like"/>
</dbReference>
<dbReference type="RefSeq" id="WP_184015666.1">
    <property type="nucleotide sequence ID" value="NZ_JACHFD010000002.1"/>
</dbReference>
<evidence type="ECO:0000256" key="9">
    <source>
        <dbReference type="ARBA" id="ARBA00023204"/>
    </source>
</evidence>
<comment type="caution">
    <text evidence="11">The sequence shown here is derived from an EMBL/GenBank/DDBJ whole genome shotgun (WGS) entry which is preliminary data.</text>
</comment>
<evidence type="ECO:0000256" key="2">
    <source>
        <dbReference type="ARBA" id="ARBA00019403"/>
    </source>
</evidence>
<evidence type="ECO:0000256" key="4">
    <source>
        <dbReference type="ARBA" id="ARBA00022723"/>
    </source>
</evidence>
<keyword evidence="6" id="KW-0378">Hydrolase</keyword>
<dbReference type="PANTHER" id="PTHR33693">
    <property type="entry name" value="TYPE-5 URACIL-DNA GLYCOSYLASE"/>
    <property type="match status" value="1"/>
</dbReference>
<evidence type="ECO:0000256" key="3">
    <source>
        <dbReference type="ARBA" id="ARBA00022485"/>
    </source>
</evidence>
<evidence type="ECO:0000313" key="11">
    <source>
        <dbReference type="EMBL" id="MBB5350404.1"/>
    </source>
</evidence>
<dbReference type="GO" id="GO:0097506">
    <property type="term" value="F:deaminated base DNA N-glycosylase activity"/>
    <property type="evidence" value="ECO:0007669"/>
    <property type="project" value="UniProtKB-ARBA"/>
</dbReference>
<dbReference type="GO" id="GO:0016779">
    <property type="term" value="F:nucleotidyltransferase activity"/>
    <property type="evidence" value="ECO:0007669"/>
    <property type="project" value="UniProtKB-KW"/>
</dbReference>
<dbReference type="NCBIfam" id="TIGR03915">
    <property type="entry name" value="SAM_7_link_chp"/>
    <property type="match status" value="1"/>
</dbReference>
<keyword evidence="3" id="KW-0004">4Fe-4S</keyword>
<reference evidence="11 12" key="1">
    <citation type="submission" date="2020-08" db="EMBL/GenBank/DDBJ databases">
        <title>Genomic Encyclopedia of Type Strains, Phase IV (KMG-IV): sequencing the most valuable type-strain genomes for metagenomic binning, comparative biology and taxonomic classification.</title>
        <authorList>
            <person name="Goeker M."/>
        </authorList>
    </citation>
    <scope>NUCLEOTIDE SEQUENCE [LARGE SCALE GENOMIC DNA]</scope>
    <source>
        <strain evidence="11 12">YC6886</strain>
    </source>
</reference>
<dbReference type="SMART" id="SM00987">
    <property type="entry name" value="UreE_C"/>
    <property type="match status" value="1"/>
</dbReference>